<dbReference type="InterPro" id="IPR001555">
    <property type="entry name" value="GART_AS"/>
</dbReference>
<feature type="site" description="Raises pKa of active site His" evidence="6">
    <location>
        <position position="147"/>
    </location>
</feature>
<comment type="caution">
    <text evidence="8">The sequence shown here is derived from an EMBL/GenBank/DDBJ whole genome shotgun (WGS) entry which is preliminary data.</text>
</comment>
<evidence type="ECO:0000256" key="5">
    <source>
        <dbReference type="ARBA" id="ARBA00047664"/>
    </source>
</evidence>
<keyword evidence="3 6" id="KW-0658">Purine biosynthesis</keyword>
<dbReference type="Gene3D" id="3.40.50.170">
    <property type="entry name" value="Formyl transferase, N-terminal domain"/>
    <property type="match status" value="1"/>
</dbReference>
<dbReference type="EC" id="2.1.2.2" evidence="6"/>
<evidence type="ECO:0000256" key="3">
    <source>
        <dbReference type="ARBA" id="ARBA00022755"/>
    </source>
</evidence>
<evidence type="ECO:0000259" key="7">
    <source>
        <dbReference type="Pfam" id="PF00551"/>
    </source>
</evidence>
<feature type="domain" description="Formyl transferase N-terminal" evidence="7">
    <location>
        <begin position="5"/>
        <end position="184"/>
    </location>
</feature>
<dbReference type="Proteomes" id="UP001185092">
    <property type="component" value="Unassembled WGS sequence"/>
</dbReference>
<comment type="similarity">
    <text evidence="4 6">Belongs to the GART family.</text>
</comment>
<evidence type="ECO:0000256" key="6">
    <source>
        <dbReference type="HAMAP-Rule" id="MF_01930"/>
    </source>
</evidence>
<dbReference type="InterPro" id="IPR004607">
    <property type="entry name" value="GART"/>
</dbReference>
<dbReference type="PROSITE" id="PS00373">
    <property type="entry name" value="GART"/>
    <property type="match status" value="1"/>
</dbReference>
<reference evidence="8" key="1">
    <citation type="submission" date="2023-07" db="EMBL/GenBank/DDBJ databases">
        <title>Genomic Encyclopedia of Type Strains, Phase IV (KMG-IV): sequencing the most valuable type-strain genomes for metagenomic binning, comparative biology and taxonomic classification.</title>
        <authorList>
            <person name="Goeker M."/>
        </authorList>
    </citation>
    <scope>NUCLEOTIDE SEQUENCE</scope>
    <source>
        <strain evidence="8">DSM 26174</strain>
    </source>
</reference>
<dbReference type="InterPro" id="IPR002376">
    <property type="entry name" value="Formyl_transf_N"/>
</dbReference>
<dbReference type="PANTHER" id="PTHR43369">
    <property type="entry name" value="PHOSPHORIBOSYLGLYCINAMIDE FORMYLTRANSFERASE"/>
    <property type="match status" value="1"/>
</dbReference>
<evidence type="ECO:0000256" key="4">
    <source>
        <dbReference type="ARBA" id="ARBA00038440"/>
    </source>
</evidence>
<feature type="binding site" evidence="6">
    <location>
        <position position="61"/>
    </location>
    <ligand>
        <name>(6R)-10-formyltetrahydrofolate</name>
        <dbReference type="ChEBI" id="CHEBI:195366"/>
    </ligand>
</feature>
<dbReference type="EMBL" id="JAVDQD010000001">
    <property type="protein sequence ID" value="MDR6238393.1"/>
    <property type="molecule type" value="Genomic_DNA"/>
</dbReference>
<dbReference type="GO" id="GO:0006189">
    <property type="term" value="P:'de novo' IMP biosynthetic process"/>
    <property type="evidence" value="ECO:0007669"/>
    <property type="project" value="UniProtKB-UniRule"/>
</dbReference>
<dbReference type="RefSeq" id="WP_309937881.1">
    <property type="nucleotide sequence ID" value="NZ_AP025305.1"/>
</dbReference>
<feature type="binding site" evidence="6">
    <location>
        <position position="104"/>
    </location>
    <ligand>
        <name>(6R)-10-formyltetrahydrofolate</name>
        <dbReference type="ChEBI" id="CHEBI:195366"/>
    </ligand>
</feature>
<feature type="active site" description="Proton donor" evidence="6">
    <location>
        <position position="106"/>
    </location>
</feature>
<proteinExistence type="inferred from homology"/>
<name>A0AAE4BS02_9BACT</name>
<feature type="binding site" evidence="6">
    <location>
        <begin position="15"/>
        <end position="17"/>
    </location>
    <ligand>
        <name>N(1)-(5-phospho-beta-D-ribosyl)glycinamide</name>
        <dbReference type="ChEBI" id="CHEBI:143788"/>
    </ligand>
</feature>
<comment type="caution">
    <text evidence="6">Lacks conserved residue(s) required for the propagation of feature annotation.</text>
</comment>
<dbReference type="AlphaFoldDB" id="A0AAE4BS02"/>
<gene>
    <name evidence="6" type="primary">purN</name>
    <name evidence="8" type="ORF">HNQ88_001369</name>
</gene>
<protein>
    <recommendedName>
        <fullName evidence="6">Phosphoribosylglycinamide formyltransferase</fullName>
        <ecNumber evidence="6">2.1.2.2</ecNumber>
    </recommendedName>
    <alternativeName>
        <fullName evidence="6">5'-phosphoribosylglycinamide transformylase</fullName>
    </alternativeName>
    <alternativeName>
        <fullName evidence="6">GAR transformylase</fullName>
        <shortName evidence="6">GART</shortName>
    </alternativeName>
</protein>
<dbReference type="GO" id="GO:0004644">
    <property type="term" value="F:phosphoribosylglycinamide formyltransferase activity"/>
    <property type="evidence" value="ECO:0007669"/>
    <property type="project" value="UniProtKB-UniRule"/>
</dbReference>
<keyword evidence="2 6" id="KW-0808">Transferase</keyword>
<evidence type="ECO:0000256" key="2">
    <source>
        <dbReference type="ARBA" id="ARBA00022679"/>
    </source>
</evidence>
<evidence type="ECO:0000313" key="9">
    <source>
        <dbReference type="Proteomes" id="UP001185092"/>
    </source>
</evidence>
<dbReference type="CDD" id="cd08645">
    <property type="entry name" value="FMT_core_GART"/>
    <property type="match status" value="1"/>
</dbReference>
<comment type="function">
    <text evidence="6">Catalyzes the transfer of a formyl group from 10-formyltetrahydrofolate to 5-phospho-ribosyl-glycinamide (GAR), producing 5-phospho-ribosyl-N-formylglycinamide (FGAR) and tetrahydrofolate.</text>
</comment>
<dbReference type="PANTHER" id="PTHR43369:SF2">
    <property type="entry name" value="PHOSPHORIBOSYLGLYCINAMIDE FORMYLTRANSFERASE"/>
    <property type="match status" value="1"/>
</dbReference>
<evidence type="ECO:0000313" key="8">
    <source>
        <dbReference type="EMBL" id="MDR6238393.1"/>
    </source>
</evidence>
<comment type="catalytic activity">
    <reaction evidence="5 6">
        <text>N(1)-(5-phospho-beta-D-ribosyl)glycinamide + (6R)-10-formyltetrahydrofolate = N(2)-formyl-N(1)-(5-phospho-beta-D-ribosyl)glycinamide + (6S)-5,6,7,8-tetrahydrofolate + H(+)</text>
        <dbReference type="Rhea" id="RHEA:15053"/>
        <dbReference type="ChEBI" id="CHEBI:15378"/>
        <dbReference type="ChEBI" id="CHEBI:57453"/>
        <dbReference type="ChEBI" id="CHEBI:143788"/>
        <dbReference type="ChEBI" id="CHEBI:147286"/>
        <dbReference type="ChEBI" id="CHEBI:195366"/>
        <dbReference type="EC" id="2.1.2.2"/>
    </reaction>
</comment>
<sequence length="191" mass="21338">MSSPKKIAILASGSGTNAQKIFETFESDDDVKVVALMSNKSDAYALKRAENFNIPTFVFNREDSNSGKLLERLNAYEVDLVVLAGFLWKIPDNITKVYKNRIINIHPSLLPKYGGKGMYGMNVHQAVVDAKEKESGITIHYVNEFYDEGEVIFQATCEVLPTDTPDSLAQKIHALEYANFPRVIKETLSAM</sequence>
<dbReference type="InterPro" id="IPR036477">
    <property type="entry name" value="Formyl_transf_N_sf"/>
</dbReference>
<dbReference type="Pfam" id="PF00551">
    <property type="entry name" value="Formyl_trans_N"/>
    <property type="match status" value="1"/>
</dbReference>
<comment type="pathway">
    <text evidence="1 6">Purine metabolism; IMP biosynthesis via de novo pathway; N(2)-formyl-N(1)-(5-phospho-D-ribosyl)glycinamide from N(1)-(5-phospho-D-ribosyl)glycinamide (10-formyl THF route): step 1/1.</text>
</comment>
<organism evidence="8 9">
    <name type="scientific">Aureibacter tunicatorum</name>
    <dbReference type="NCBI Taxonomy" id="866807"/>
    <lineage>
        <taxon>Bacteria</taxon>
        <taxon>Pseudomonadati</taxon>
        <taxon>Bacteroidota</taxon>
        <taxon>Cytophagia</taxon>
        <taxon>Cytophagales</taxon>
        <taxon>Persicobacteraceae</taxon>
        <taxon>Aureibacter</taxon>
    </lineage>
</organism>
<dbReference type="NCBIfam" id="TIGR00639">
    <property type="entry name" value="PurN"/>
    <property type="match status" value="1"/>
</dbReference>
<dbReference type="HAMAP" id="MF_01930">
    <property type="entry name" value="PurN"/>
    <property type="match status" value="1"/>
</dbReference>
<keyword evidence="9" id="KW-1185">Reference proteome</keyword>
<dbReference type="SUPFAM" id="SSF53328">
    <property type="entry name" value="Formyltransferase"/>
    <property type="match status" value="1"/>
</dbReference>
<dbReference type="GO" id="GO:0005829">
    <property type="term" value="C:cytosol"/>
    <property type="evidence" value="ECO:0007669"/>
    <property type="project" value="TreeGrafter"/>
</dbReference>
<accession>A0AAE4BS02</accession>
<evidence type="ECO:0000256" key="1">
    <source>
        <dbReference type="ARBA" id="ARBA00005054"/>
    </source>
</evidence>